<feature type="chain" id="PRO_5026285324" description="Type II secretion system protein GspF domain-containing protein" evidence="8">
    <location>
        <begin position="24"/>
        <end position="328"/>
    </location>
</feature>
<dbReference type="InterPro" id="IPR018076">
    <property type="entry name" value="T2SS_GspF_dom"/>
</dbReference>
<feature type="transmembrane region" description="Helical" evidence="7">
    <location>
        <begin position="295"/>
        <end position="317"/>
    </location>
</feature>
<comment type="subcellular location">
    <subcellularLocation>
        <location evidence="1">Cell membrane</location>
        <topology evidence="1">Multi-pass membrane protein</topology>
    </subcellularLocation>
</comment>
<keyword evidence="5 7" id="KW-0472">Membrane</keyword>
<evidence type="ECO:0000256" key="5">
    <source>
        <dbReference type="ARBA" id="ARBA00023136"/>
    </source>
</evidence>
<keyword evidence="8" id="KW-0732">Signal</keyword>
<feature type="signal peptide" evidence="8">
    <location>
        <begin position="1"/>
        <end position="23"/>
    </location>
</feature>
<evidence type="ECO:0000256" key="4">
    <source>
        <dbReference type="ARBA" id="ARBA00022989"/>
    </source>
</evidence>
<protein>
    <recommendedName>
        <fullName evidence="9">Type II secretion system protein GspF domain-containing protein</fullName>
    </recommendedName>
</protein>
<accession>A0A6I3M4V5</accession>
<keyword evidence="3 7" id="KW-0812">Transmembrane</keyword>
<evidence type="ECO:0000256" key="8">
    <source>
        <dbReference type="SAM" id="SignalP"/>
    </source>
</evidence>
<proteinExistence type="predicted"/>
<gene>
    <name evidence="10" type="ORF">GJ743_14765</name>
</gene>
<feature type="compositionally biased region" description="Basic and acidic residues" evidence="6">
    <location>
        <begin position="34"/>
        <end position="58"/>
    </location>
</feature>
<evidence type="ECO:0000256" key="7">
    <source>
        <dbReference type="SAM" id="Phobius"/>
    </source>
</evidence>
<evidence type="ECO:0000256" key="3">
    <source>
        <dbReference type="ARBA" id="ARBA00022692"/>
    </source>
</evidence>
<keyword evidence="4 7" id="KW-1133">Transmembrane helix</keyword>
<feature type="domain" description="Type II secretion system protein GspF" evidence="9">
    <location>
        <begin position="65"/>
        <end position="160"/>
    </location>
</feature>
<feature type="transmembrane region" description="Helical" evidence="7">
    <location>
        <begin position="169"/>
        <end position="192"/>
    </location>
</feature>
<dbReference type="EMBL" id="WMLB01000033">
    <property type="protein sequence ID" value="MTH69630.1"/>
    <property type="molecule type" value="Genomic_DNA"/>
</dbReference>
<evidence type="ECO:0000256" key="2">
    <source>
        <dbReference type="ARBA" id="ARBA00022475"/>
    </source>
</evidence>
<reference evidence="10 11" key="1">
    <citation type="submission" date="2019-11" db="EMBL/GenBank/DDBJ databases">
        <title>Agromyces kandeliae sp. nov., isolated from mangrove soil.</title>
        <authorList>
            <person name="Wang R."/>
        </authorList>
    </citation>
    <scope>NUCLEOTIDE SEQUENCE [LARGE SCALE GENOMIC DNA]</scope>
    <source>
        <strain evidence="10 11">JCM 11433</strain>
    </source>
</reference>
<evidence type="ECO:0000256" key="1">
    <source>
        <dbReference type="ARBA" id="ARBA00004651"/>
    </source>
</evidence>
<evidence type="ECO:0000313" key="10">
    <source>
        <dbReference type="EMBL" id="MTH69630.1"/>
    </source>
</evidence>
<dbReference type="PANTHER" id="PTHR35007">
    <property type="entry name" value="INTEGRAL MEMBRANE PROTEIN-RELATED"/>
    <property type="match status" value="1"/>
</dbReference>
<dbReference type="PANTHER" id="PTHR35007:SF4">
    <property type="entry name" value="CONSERVED TRANSMEMBRANE PROTEIN-RELATED"/>
    <property type="match status" value="1"/>
</dbReference>
<organism evidence="10 11">
    <name type="scientific">Agromyces bracchium</name>
    <dbReference type="NCBI Taxonomy" id="88376"/>
    <lineage>
        <taxon>Bacteria</taxon>
        <taxon>Bacillati</taxon>
        <taxon>Actinomycetota</taxon>
        <taxon>Actinomycetes</taxon>
        <taxon>Micrococcales</taxon>
        <taxon>Microbacteriaceae</taxon>
        <taxon>Agromyces</taxon>
    </lineage>
</organism>
<evidence type="ECO:0000313" key="11">
    <source>
        <dbReference type="Proteomes" id="UP000433071"/>
    </source>
</evidence>
<keyword evidence="2" id="KW-1003">Cell membrane</keyword>
<comment type="caution">
    <text evidence="10">The sequence shown here is derived from an EMBL/GenBank/DDBJ whole genome shotgun (WGS) entry which is preliminary data.</text>
</comment>
<sequence>MAGVAERLAALLSAGLAPATAWAALDAPTNVGGDRARPGARDDRARPNARGDRARPDQVGDADSAVIARAARAAADGSPVAEAVEAARRANARAAAAWRVLAAAWAVADAAGAPLARCLTMLAGTLRDEAQLRREAAALLAGPAASARLVAALPLIAVAFGALLGFDTLGVLVGGPVGLACLALGSALLWGGARWNRALIRRAAVENPDAGLELELLAMALSSGASIVRAERIVQEALAAHLPDSPPRGAARAVVALAERAGAPVADLLRAEAARLRGAARAEGAARAARLGVQLMLPLGCCVLPAFVLLGVVPLMISVVTGTLGGAV</sequence>
<feature type="transmembrane region" description="Helical" evidence="7">
    <location>
        <begin position="137"/>
        <end position="163"/>
    </location>
</feature>
<evidence type="ECO:0000259" key="9">
    <source>
        <dbReference type="Pfam" id="PF00482"/>
    </source>
</evidence>
<dbReference type="Pfam" id="PF00482">
    <property type="entry name" value="T2SSF"/>
    <property type="match status" value="1"/>
</dbReference>
<evidence type="ECO:0000256" key="6">
    <source>
        <dbReference type="SAM" id="MobiDB-lite"/>
    </source>
</evidence>
<dbReference type="Proteomes" id="UP000433071">
    <property type="component" value="Unassembled WGS sequence"/>
</dbReference>
<dbReference type="AlphaFoldDB" id="A0A6I3M4V5"/>
<keyword evidence="11" id="KW-1185">Reference proteome</keyword>
<dbReference type="GO" id="GO:0005886">
    <property type="term" value="C:plasma membrane"/>
    <property type="evidence" value="ECO:0007669"/>
    <property type="project" value="UniProtKB-SubCell"/>
</dbReference>
<feature type="region of interest" description="Disordered" evidence="6">
    <location>
        <begin position="28"/>
        <end position="61"/>
    </location>
</feature>
<name>A0A6I3M4V5_9MICO</name>